<dbReference type="Pfam" id="PF01152">
    <property type="entry name" value="Bac_globin"/>
    <property type="match status" value="1"/>
</dbReference>
<sequence>MKKDIEDAEDIKQLVDSFYKKVQQDELIGYIFNDVAKVNWEKHLPIMYNFWETLLLEKTSFTGNPMLKHRMLSKKTPLAQEHFDRWLKLWYTTIDASFVGSVAEAAKTRSKSIADLMWYKISQQHV</sequence>
<protein>
    <submittedName>
        <fullName evidence="5">Group III truncated hemoglobin</fullName>
    </submittedName>
</protein>
<dbReference type="CDD" id="cd08916">
    <property type="entry name" value="TrHb3_P"/>
    <property type="match status" value="1"/>
</dbReference>
<evidence type="ECO:0000313" key="6">
    <source>
        <dbReference type="Proteomes" id="UP001179363"/>
    </source>
</evidence>
<keyword evidence="2" id="KW-0349">Heme</keyword>
<comment type="caution">
    <text evidence="5">The sequence shown here is derived from an EMBL/GenBank/DDBJ whole genome shotgun (WGS) entry which is preliminary data.</text>
</comment>
<keyword evidence="6" id="KW-1185">Reference proteome</keyword>
<dbReference type="Proteomes" id="UP001179363">
    <property type="component" value="Unassembled WGS sequence"/>
</dbReference>
<dbReference type="SUPFAM" id="SSF46458">
    <property type="entry name" value="Globin-like"/>
    <property type="match status" value="1"/>
</dbReference>
<keyword evidence="3" id="KW-0479">Metal-binding</keyword>
<dbReference type="InterPro" id="IPR012292">
    <property type="entry name" value="Globin/Proto"/>
</dbReference>
<evidence type="ECO:0000256" key="2">
    <source>
        <dbReference type="ARBA" id="ARBA00022617"/>
    </source>
</evidence>
<evidence type="ECO:0000256" key="3">
    <source>
        <dbReference type="ARBA" id="ARBA00022723"/>
    </source>
</evidence>
<dbReference type="RefSeq" id="WP_236133551.1">
    <property type="nucleotide sequence ID" value="NZ_JAKGTH010000007.1"/>
</dbReference>
<organism evidence="5 6">
    <name type="scientific">Gillisia lutea</name>
    <dbReference type="NCBI Taxonomy" id="2909668"/>
    <lineage>
        <taxon>Bacteria</taxon>
        <taxon>Pseudomonadati</taxon>
        <taxon>Bacteroidota</taxon>
        <taxon>Flavobacteriia</taxon>
        <taxon>Flavobacteriales</taxon>
        <taxon>Flavobacteriaceae</taxon>
        <taxon>Gillisia</taxon>
    </lineage>
</organism>
<proteinExistence type="predicted"/>
<evidence type="ECO:0000313" key="5">
    <source>
        <dbReference type="EMBL" id="MCF4101405.1"/>
    </source>
</evidence>
<name>A0ABS9EEV7_9FLAO</name>
<evidence type="ECO:0000256" key="4">
    <source>
        <dbReference type="ARBA" id="ARBA00023004"/>
    </source>
</evidence>
<dbReference type="Gene3D" id="1.10.490.10">
    <property type="entry name" value="Globins"/>
    <property type="match status" value="1"/>
</dbReference>
<keyword evidence="1" id="KW-0813">Transport</keyword>
<dbReference type="InterPro" id="IPR009050">
    <property type="entry name" value="Globin-like_sf"/>
</dbReference>
<reference evidence="5" key="1">
    <citation type="submission" date="2022-01" db="EMBL/GenBank/DDBJ databases">
        <title>Gillisia lutea sp. nov., isolated from marine plastic residues from the Malvarosa beach (Valencia, Spain).</title>
        <authorList>
            <person name="Vidal-Verdu A."/>
            <person name="Molina-Menor E."/>
            <person name="Satari L."/>
            <person name="Pascual J."/>
            <person name="Pereto J."/>
            <person name="Porcar M."/>
        </authorList>
    </citation>
    <scope>NUCLEOTIDE SEQUENCE</scope>
    <source>
        <strain evidence="5">M10.2A</strain>
    </source>
</reference>
<keyword evidence="4" id="KW-0408">Iron</keyword>
<dbReference type="InterPro" id="IPR001486">
    <property type="entry name" value="Hemoglobin_trunc"/>
</dbReference>
<gene>
    <name evidence="5" type="ORF">L1I30_06990</name>
</gene>
<accession>A0ABS9EEV7</accession>
<dbReference type="EMBL" id="JAKGTH010000007">
    <property type="protein sequence ID" value="MCF4101405.1"/>
    <property type="molecule type" value="Genomic_DNA"/>
</dbReference>
<evidence type="ECO:0000256" key="1">
    <source>
        <dbReference type="ARBA" id="ARBA00022448"/>
    </source>
</evidence>